<keyword evidence="5 7" id="KW-0862">Zinc</keyword>
<dbReference type="GO" id="GO:0046872">
    <property type="term" value="F:metal ion binding"/>
    <property type="evidence" value="ECO:0007669"/>
    <property type="project" value="UniProtKB-KW"/>
</dbReference>
<accession>A0A0D7BE97</accession>
<dbReference type="AlphaFoldDB" id="A0A0D7BE97"/>
<dbReference type="STRING" id="1314674.A0A0D7BE97"/>
<dbReference type="InterPro" id="IPR047177">
    <property type="entry name" value="Pept_M20A"/>
</dbReference>
<evidence type="ECO:0000313" key="9">
    <source>
        <dbReference type="EMBL" id="KIY68862.1"/>
    </source>
</evidence>
<protein>
    <submittedName>
        <fullName evidence="9">Putative Gly-X carboxypeptidase</fullName>
    </submittedName>
</protein>
<organism evidence="9 10">
    <name type="scientific">Cylindrobasidium torrendii FP15055 ss-10</name>
    <dbReference type="NCBI Taxonomy" id="1314674"/>
    <lineage>
        <taxon>Eukaryota</taxon>
        <taxon>Fungi</taxon>
        <taxon>Dikarya</taxon>
        <taxon>Basidiomycota</taxon>
        <taxon>Agaricomycotina</taxon>
        <taxon>Agaricomycetes</taxon>
        <taxon>Agaricomycetidae</taxon>
        <taxon>Agaricales</taxon>
        <taxon>Marasmiineae</taxon>
        <taxon>Physalacriaceae</taxon>
        <taxon>Cylindrobasidium</taxon>
    </lineage>
</organism>
<feature type="binding site" evidence="7">
    <location>
        <position position="520"/>
    </location>
    <ligand>
        <name>Zn(2+)</name>
        <dbReference type="ChEBI" id="CHEBI:29105"/>
        <label>1</label>
    </ligand>
</feature>
<evidence type="ECO:0000256" key="4">
    <source>
        <dbReference type="ARBA" id="ARBA00022801"/>
    </source>
</evidence>
<dbReference type="SUPFAM" id="SSF55031">
    <property type="entry name" value="Bacterial exopeptidase dimerisation domain"/>
    <property type="match status" value="1"/>
</dbReference>
<dbReference type="InterPro" id="IPR002933">
    <property type="entry name" value="Peptidase_M20"/>
</dbReference>
<feature type="binding site" evidence="7">
    <location>
        <position position="192"/>
    </location>
    <ligand>
        <name>Zn(2+)</name>
        <dbReference type="ChEBI" id="CHEBI:29105"/>
        <label>2</label>
    </ligand>
</feature>
<evidence type="ECO:0000256" key="3">
    <source>
        <dbReference type="ARBA" id="ARBA00022723"/>
    </source>
</evidence>
<dbReference type="PANTHER" id="PTHR45962:SF1">
    <property type="entry name" value="N-FATTY-ACYL-AMINO ACID SYNTHASE_HYDROLASE PM20D1"/>
    <property type="match status" value="1"/>
</dbReference>
<evidence type="ECO:0000313" key="10">
    <source>
        <dbReference type="Proteomes" id="UP000054007"/>
    </source>
</evidence>
<sequence>MRGLPLEEPSQSRSYRAYYALLALGLLGVVGLHQFRTTPGIAHSRDFQGLPVTCPAQADILVPSLEFPELETKEYRDYAAERLAGAVRIPTETFDSGPKNGSDPYYDKFSKFEAYLRAQFPHTFSSVRAEVHGGHGILLFWEGSDESLEPIILMAHQDTVPVPLDTVPRWTHPPFSGHYDEDGWVWGRGAGDCKGLLIAELAAVEKLVISGFEPARTVILSFGFDEEGGGVRSAAYLSARVEELYGPDSILLIVDEGEGFIDDEFGRTFIRPGFGEKGSTNIAVTVAVPGGHSSVPPEHTGIGILSSFVTTLEANPFQPILSAKNPYSAYAQCLAEFAPDFDSDIRDALSHERTWGKAAKLIDSKDAQDGARLKTTQAVDIISGGVKVNALPEQATAIVNHRVSVDSSVAEIRERYISLLTPEAKKFNLTVVGFEEEAPPGVERYLKLSSPYGKGASPVSPYNGAGWEVFGGTARHVIGEDAIVAPFLMNGGTDTRVFQNLTRNIYRFQPLKPSERAEIHTVDEHVHIDGHLRTIKWIHALVQNADTYRS</sequence>
<dbReference type="InterPro" id="IPR036264">
    <property type="entry name" value="Bact_exopeptidase_dim_dom"/>
</dbReference>
<feature type="active site" evidence="6">
    <location>
        <position position="158"/>
    </location>
</feature>
<proteinExistence type="inferred from homology"/>
<dbReference type="Gene3D" id="3.30.70.360">
    <property type="match status" value="1"/>
</dbReference>
<keyword evidence="4" id="KW-0378">Hydrolase</keyword>
<evidence type="ECO:0000256" key="7">
    <source>
        <dbReference type="PIRSR" id="PIRSR037217-2"/>
    </source>
</evidence>
<evidence type="ECO:0000259" key="8">
    <source>
        <dbReference type="Pfam" id="PF07687"/>
    </source>
</evidence>
<gene>
    <name evidence="9" type="ORF">CYLTODRAFT_421199</name>
</gene>
<dbReference type="PANTHER" id="PTHR45962">
    <property type="entry name" value="N-FATTY-ACYL-AMINO ACID SYNTHASE/HYDROLASE PM20D1"/>
    <property type="match status" value="1"/>
</dbReference>
<feature type="binding site" evidence="7">
    <location>
        <position position="192"/>
    </location>
    <ligand>
        <name>Zn(2+)</name>
        <dbReference type="ChEBI" id="CHEBI:29105"/>
        <label>1</label>
    </ligand>
</feature>
<keyword evidence="3 7" id="KW-0479">Metal-binding</keyword>
<dbReference type="InterPro" id="IPR011650">
    <property type="entry name" value="Peptidase_M20_dimer"/>
</dbReference>
<keyword evidence="10" id="KW-1185">Reference proteome</keyword>
<dbReference type="GO" id="GO:0004181">
    <property type="term" value="F:metallocarboxypeptidase activity"/>
    <property type="evidence" value="ECO:0007669"/>
    <property type="project" value="InterPro"/>
</dbReference>
<dbReference type="GO" id="GO:0051603">
    <property type="term" value="P:proteolysis involved in protein catabolic process"/>
    <property type="evidence" value="ECO:0007669"/>
    <property type="project" value="TreeGrafter"/>
</dbReference>
<feature type="binding site" evidence="7">
    <location>
        <position position="255"/>
    </location>
    <ligand>
        <name>Zn(2+)</name>
        <dbReference type="ChEBI" id="CHEBI:29105"/>
        <label>2</label>
    </ligand>
</feature>
<reference evidence="9 10" key="1">
    <citation type="journal article" date="2015" name="Fungal Genet. Biol.">
        <title>Evolution of novel wood decay mechanisms in Agaricales revealed by the genome sequences of Fistulina hepatica and Cylindrobasidium torrendii.</title>
        <authorList>
            <person name="Floudas D."/>
            <person name="Held B.W."/>
            <person name="Riley R."/>
            <person name="Nagy L.G."/>
            <person name="Koehler G."/>
            <person name="Ransdell A.S."/>
            <person name="Younus H."/>
            <person name="Chow J."/>
            <person name="Chiniquy J."/>
            <person name="Lipzen A."/>
            <person name="Tritt A."/>
            <person name="Sun H."/>
            <person name="Haridas S."/>
            <person name="LaButti K."/>
            <person name="Ohm R.A."/>
            <person name="Kues U."/>
            <person name="Blanchette R.A."/>
            <person name="Grigoriev I.V."/>
            <person name="Minto R.E."/>
            <person name="Hibbett D.S."/>
        </authorList>
    </citation>
    <scope>NUCLEOTIDE SEQUENCE [LARGE SCALE GENOMIC DNA]</scope>
    <source>
        <strain evidence="9 10">FP15055 ss-10</strain>
    </source>
</reference>
<dbReference type="Proteomes" id="UP000054007">
    <property type="component" value="Unassembled WGS sequence"/>
</dbReference>
<dbReference type="InterPro" id="IPR017141">
    <property type="entry name" value="Pept_M20_carboxypep"/>
</dbReference>
<keyword evidence="9" id="KW-0121">Carboxypeptidase</keyword>
<dbReference type="GO" id="GO:0000328">
    <property type="term" value="C:fungal-type vacuole lumen"/>
    <property type="evidence" value="ECO:0007669"/>
    <property type="project" value="TreeGrafter"/>
</dbReference>
<evidence type="ECO:0000256" key="5">
    <source>
        <dbReference type="ARBA" id="ARBA00022833"/>
    </source>
</evidence>
<dbReference type="OrthoDB" id="3064516at2759"/>
<feature type="active site" description="Proton acceptor" evidence="6">
    <location>
        <position position="226"/>
    </location>
</feature>
<feature type="binding site" evidence="7">
    <location>
        <position position="227"/>
    </location>
    <ligand>
        <name>Zn(2+)</name>
        <dbReference type="ChEBI" id="CHEBI:29105"/>
        <label>1</label>
    </ligand>
</feature>
<keyword evidence="2" id="KW-0645">Protease</keyword>
<evidence type="ECO:0000256" key="2">
    <source>
        <dbReference type="ARBA" id="ARBA00022670"/>
    </source>
</evidence>
<dbReference type="Pfam" id="PF07687">
    <property type="entry name" value="M20_dimer"/>
    <property type="match status" value="1"/>
</dbReference>
<feature type="binding site" evidence="7">
    <location>
        <position position="156"/>
    </location>
    <ligand>
        <name>Zn(2+)</name>
        <dbReference type="ChEBI" id="CHEBI:29105"/>
        <label>2</label>
    </ligand>
</feature>
<dbReference type="CDD" id="cd05674">
    <property type="entry name" value="M20_yscS"/>
    <property type="match status" value="1"/>
</dbReference>
<evidence type="ECO:0000256" key="1">
    <source>
        <dbReference type="ARBA" id="ARBA00006247"/>
    </source>
</evidence>
<dbReference type="Gene3D" id="1.10.150.900">
    <property type="match status" value="1"/>
</dbReference>
<feature type="domain" description="Peptidase M20 dimerisation" evidence="8">
    <location>
        <begin position="275"/>
        <end position="426"/>
    </location>
</feature>
<dbReference type="Gene3D" id="3.40.630.10">
    <property type="entry name" value="Zn peptidases"/>
    <property type="match status" value="1"/>
</dbReference>
<name>A0A0D7BE97_9AGAR</name>
<dbReference type="PIRSF" id="PIRSF037217">
    <property type="entry name" value="Carboxypeptidase_S"/>
    <property type="match status" value="1"/>
</dbReference>
<comment type="similarity">
    <text evidence="1">Belongs to the peptidase M20A family.</text>
</comment>
<dbReference type="SUPFAM" id="SSF53187">
    <property type="entry name" value="Zn-dependent exopeptidases"/>
    <property type="match status" value="1"/>
</dbReference>
<dbReference type="EMBL" id="KN880494">
    <property type="protein sequence ID" value="KIY68862.1"/>
    <property type="molecule type" value="Genomic_DNA"/>
</dbReference>
<dbReference type="Pfam" id="PF01546">
    <property type="entry name" value="Peptidase_M20"/>
    <property type="match status" value="1"/>
</dbReference>
<evidence type="ECO:0000256" key="6">
    <source>
        <dbReference type="PIRSR" id="PIRSR037217-1"/>
    </source>
</evidence>